<sequence length="58" mass="6648">MDVNDMPPGVQGRSLPEEISDDDENGHQSVYATDYHLPAKKRPDSYPRKTPKGTWEKY</sequence>
<gene>
    <name evidence="2" type="ORF">HOLleu_00736</name>
</gene>
<keyword evidence="3" id="KW-1185">Reference proteome</keyword>
<feature type="region of interest" description="Disordered" evidence="1">
    <location>
        <begin position="1"/>
        <end position="58"/>
    </location>
</feature>
<evidence type="ECO:0000313" key="3">
    <source>
        <dbReference type="Proteomes" id="UP001152320"/>
    </source>
</evidence>
<comment type="caution">
    <text evidence="2">The sequence shown here is derived from an EMBL/GenBank/DDBJ whole genome shotgun (WGS) entry which is preliminary data.</text>
</comment>
<dbReference type="AlphaFoldDB" id="A0A9Q1CNF3"/>
<evidence type="ECO:0000313" key="2">
    <source>
        <dbReference type="EMBL" id="KAJ8048423.1"/>
    </source>
</evidence>
<proteinExistence type="predicted"/>
<name>A0A9Q1CNF3_HOLLE</name>
<protein>
    <submittedName>
        <fullName evidence="2">Uncharacterized protein</fullName>
    </submittedName>
</protein>
<organism evidence="2 3">
    <name type="scientific">Holothuria leucospilota</name>
    <name type="common">Black long sea cucumber</name>
    <name type="synonym">Mertensiothuria leucospilota</name>
    <dbReference type="NCBI Taxonomy" id="206669"/>
    <lineage>
        <taxon>Eukaryota</taxon>
        <taxon>Metazoa</taxon>
        <taxon>Echinodermata</taxon>
        <taxon>Eleutherozoa</taxon>
        <taxon>Echinozoa</taxon>
        <taxon>Holothuroidea</taxon>
        <taxon>Aspidochirotacea</taxon>
        <taxon>Aspidochirotida</taxon>
        <taxon>Holothuriidae</taxon>
        <taxon>Holothuria</taxon>
    </lineage>
</organism>
<accession>A0A9Q1CNF3</accession>
<evidence type="ECO:0000256" key="1">
    <source>
        <dbReference type="SAM" id="MobiDB-lite"/>
    </source>
</evidence>
<reference evidence="2" key="1">
    <citation type="submission" date="2021-10" db="EMBL/GenBank/DDBJ databases">
        <title>Tropical sea cucumber genome reveals ecological adaptation and Cuvierian tubules defense mechanism.</title>
        <authorList>
            <person name="Chen T."/>
        </authorList>
    </citation>
    <scope>NUCLEOTIDE SEQUENCE</scope>
    <source>
        <strain evidence="2">Nanhai2018</strain>
        <tissue evidence="2">Muscle</tissue>
    </source>
</reference>
<dbReference type="EMBL" id="JAIZAY010000001">
    <property type="protein sequence ID" value="KAJ8048423.1"/>
    <property type="molecule type" value="Genomic_DNA"/>
</dbReference>
<dbReference type="Proteomes" id="UP001152320">
    <property type="component" value="Chromosome 1"/>
</dbReference>